<dbReference type="Pfam" id="PF14420">
    <property type="entry name" value="Clr5"/>
    <property type="match status" value="1"/>
</dbReference>
<reference evidence="2 3" key="1">
    <citation type="submission" date="2017-04" db="EMBL/GenBank/DDBJ databases">
        <title>Draft genome sequence of Tuber borchii Vittad., a whitish edible truffle.</title>
        <authorList>
            <consortium name="DOE Joint Genome Institute"/>
            <person name="Murat C."/>
            <person name="Kuo A."/>
            <person name="Barry K.W."/>
            <person name="Clum A."/>
            <person name="Dockter R.B."/>
            <person name="Fauchery L."/>
            <person name="Iotti M."/>
            <person name="Kohler A."/>
            <person name="Labutti K."/>
            <person name="Lindquist E.A."/>
            <person name="Lipzen A."/>
            <person name="Ohm R.A."/>
            <person name="Wang M."/>
            <person name="Grigoriev I.V."/>
            <person name="Zambonelli A."/>
            <person name="Martin F.M."/>
        </authorList>
    </citation>
    <scope>NUCLEOTIDE SEQUENCE [LARGE SCALE GENOMIC DNA]</scope>
    <source>
        <strain evidence="2 3">Tbo3840</strain>
    </source>
</reference>
<accession>A0A2T6ZS62</accession>
<gene>
    <name evidence="2" type="ORF">B9Z19DRAFT_1127025</name>
</gene>
<dbReference type="PANTHER" id="PTHR38788:SF3">
    <property type="entry name" value="CLR5 DOMAIN-CONTAINING PROTEIN"/>
    <property type="match status" value="1"/>
</dbReference>
<sequence length="51" mass="6179">MPPPYDWEAVRETLSELYLLKGLPLKQVMDIMQERYEFTPSLRGYRDRFAQ</sequence>
<evidence type="ECO:0000313" key="2">
    <source>
        <dbReference type="EMBL" id="PUU78306.1"/>
    </source>
</evidence>
<dbReference type="AlphaFoldDB" id="A0A2T6ZS62"/>
<dbReference type="PANTHER" id="PTHR38788">
    <property type="entry name" value="CLR5 DOMAIN-CONTAINING PROTEIN"/>
    <property type="match status" value="1"/>
</dbReference>
<dbReference type="InterPro" id="IPR025676">
    <property type="entry name" value="Clr5_dom"/>
</dbReference>
<evidence type="ECO:0000313" key="3">
    <source>
        <dbReference type="Proteomes" id="UP000244722"/>
    </source>
</evidence>
<organism evidence="2 3">
    <name type="scientific">Tuber borchii</name>
    <name type="common">White truffle</name>
    <dbReference type="NCBI Taxonomy" id="42251"/>
    <lineage>
        <taxon>Eukaryota</taxon>
        <taxon>Fungi</taxon>
        <taxon>Dikarya</taxon>
        <taxon>Ascomycota</taxon>
        <taxon>Pezizomycotina</taxon>
        <taxon>Pezizomycetes</taxon>
        <taxon>Pezizales</taxon>
        <taxon>Tuberaceae</taxon>
        <taxon>Tuber</taxon>
    </lineage>
</organism>
<feature type="domain" description="Clr5" evidence="1">
    <location>
        <begin position="3"/>
        <end position="51"/>
    </location>
</feature>
<comment type="caution">
    <text evidence="2">The sequence shown here is derived from an EMBL/GenBank/DDBJ whole genome shotgun (WGS) entry which is preliminary data.</text>
</comment>
<name>A0A2T6ZS62_TUBBO</name>
<protein>
    <recommendedName>
        <fullName evidence="1">Clr5 domain-containing protein</fullName>
    </recommendedName>
</protein>
<evidence type="ECO:0000259" key="1">
    <source>
        <dbReference type="Pfam" id="PF14420"/>
    </source>
</evidence>
<dbReference type="OrthoDB" id="5308957at2759"/>
<keyword evidence="3" id="KW-1185">Reference proteome</keyword>
<dbReference type="Proteomes" id="UP000244722">
    <property type="component" value="Unassembled WGS sequence"/>
</dbReference>
<proteinExistence type="predicted"/>
<dbReference type="EMBL" id="NESQ01000124">
    <property type="protein sequence ID" value="PUU78306.1"/>
    <property type="molecule type" value="Genomic_DNA"/>
</dbReference>